<dbReference type="OrthoDB" id="9799372at2"/>
<proteinExistence type="predicted"/>
<dbReference type="CDD" id="cd16345">
    <property type="entry name" value="LMWP_ArsC"/>
    <property type="match status" value="1"/>
</dbReference>
<accession>A0A317ECI2</accession>
<gene>
    <name evidence="3" type="ORF">DKG74_06315</name>
</gene>
<dbReference type="GO" id="GO:0046685">
    <property type="term" value="P:response to arsenic-containing substance"/>
    <property type="evidence" value="ECO:0007669"/>
    <property type="project" value="UniProtKB-KW"/>
</dbReference>
<dbReference type="Gene3D" id="3.40.50.2300">
    <property type="match status" value="1"/>
</dbReference>
<comment type="caution">
    <text evidence="3">The sequence shown here is derived from an EMBL/GenBank/DDBJ whole genome shotgun (WGS) entry which is preliminary data.</text>
</comment>
<dbReference type="Proteomes" id="UP000245461">
    <property type="component" value="Unassembled WGS sequence"/>
</dbReference>
<dbReference type="EMBL" id="QGLE01000003">
    <property type="protein sequence ID" value="PWR24421.1"/>
    <property type="molecule type" value="Genomic_DNA"/>
</dbReference>
<feature type="domain" description="Phosphotyrosine protein phosphatase I" evidence="2">
    <location>
        <begin position="2"/>
        <end position="134"/>
    </location>
</feature>
<evidence type="ECO:0000256" key="1">
    <source>
        <dbReference type="ARBA" id="ARBA00022849"/>
    </source>
</evidence>
<dbReference type="Pfam" id="PF01451">
    <property type="entry name" value="LMWPc"/>
    <property type="match status" value="1"/>
</dbReference>
<dbReference type="InterPro" id="IPR023485">
    <property type="entry name" value="Ptyr_pPase"/>
</dbReference>
<evidence type="ECO:0000259" key="2">
    <source>
        <dbReference type="SMART" id="SM00226"/>
    </source>
</evidence>
<dbReference type="SMART" id="SM00226">
    <property type="entry name" value="LMWPc"/>
    <property type="match status" value="1"/>
</dbReference>
<dbReference type="InterPro" id="IPR036196">
    <property type="entry name" value="Ptyr_pPase_sf"/>
</dbReference>
<sequence length="140" mass="15806">MLFCCTQNAIRSPIAMGLMKHFYGRVIFTDSVGVRAGDLDPFAVSVMDELGIDISKYRPKDFDQLEDTSFDLIISLSPEAQHKAVDLTRTMACDVEYWPTFDPSLAQGSREQVLDSYRGVRDQLLQRIRGRFGVVRAPNV</sequence>
<reference evidence="3 4" key="1">
    <citation type="submission" date="2018-05" db="EMBL/GenBank/DDBJ databases">
        <title>Zavarzinia sp. HR-AS.</title>
        <authorList>
            <person name="Lee Y."/>
            <person name="Jeon C.O."/>
        </authorList>
    </citation>
    <scope>NUCLEOTIDE SEQUENCE [LARGE SCALE GENOMIC DNA]</scope>
    <source>
        <strain evidence="3 4">HR-AS</strain>
    </source>
</reference>
<evidence type="ECO:0000313" key="3">
    <source>
        <dbReference type="EMBL" id="PWR24421.1"/>
    </source>
</evidence>
<evidence type="ECO:0000313" key="4">
    <source>
        <dbReference type="Proteomes" id="UP000245461"/>
    </source>
</evidence>
<name>A0A317ECI2_9PROT</name>
<keyword evidence="4" id="KW-1185">Reference proteome</keyword>
<dbReference type="SUPFAM" id="SSF52788">
    <property type="entry name" value="Phosphotyrosine protein phosphatases I"/>
    <property type="match status" value="1"/>
</dbReference>
<organism evidence="3 4">
    <name type="scientific">Zavarzinia aquatilis</name>
    <dbReference type="NCBI Taxonomy" id="2211142"/>
    <lineage>
        <taxon>Bacteria</taxon>
        <taxon>Pseudomonadati</taxon>
        <taxon>Pseudomonadota</taxon>
        <taxon>Alphaproteobacteria</taxon>
        <taxon>Rhodospirillales</taxon>
        <taxon>Zavarziniaceae</taxon>
        <taxon>Zavarzinia</taxon>
    </lineage>
</organism>
<dbReference type="AlphaFoldDB" id="A0A317ECI2"/>
<protein>
    <submittedName>
        <fullName evidence="3">Low molecular weight phosphatase family protein</fullName>
    </submittedName>
</protein>
<dbReference type="PANTHER" id="PTHR43428">
    <property type="entry name" value="ARSENATE REDUCTASE"/>
    <property type="match status" value="1"/>
</dbReference>
<dbReference type="PANTHER" id="PTHR43428:SF1">
    <property type="entry name" value="ARSENATE REDUCTASE"/>
    <property type="match status" value="1"/>
</dbReference>
<keyword evidence="1" id="KW-0059">Arsenical resistance</keyword>